<evidence type="ECO:0000313" key="7">
    <source>
        <dbReference type="EMBL" id="RIH63943.1"/>
    </source>
</evidence>
<evidence type="ECO:0000256" key="3">
    <source>
        <dbReference type="ARBA" id="ARBA00023002"/>
    </source>
</evidence>
<evidence type="ECO:0000313" key="8">
    <source>
        <dbReference type="Proteomes" id="UP000266441"/>
    </source>
</evidence>
<reference evidence="7 8" key="1">
    <citation type="journal article" date="2015" name="Int. J. Syst. Evol. Microbiol.">
        <title>Mariniphaga sediminis sp. nov., isolated from coastal sediment.</title>
        <authorList>
            <person name="Wang F.Q."/>
            <person name="Shen Q.Y."/>
            <person name="Chen G.J."/>
            <person name="Du Z.J."/>
        </authorList>
    </citation>
    <scope>NUCLEOTIDE SEQUENCE [LARGE SCALE GENOMIC DNA]</scope>
    <source>
        <strain evidence="7 8">SY21</strain>
    </source>
</reference>
<name>A0A399CXQ5_9BACT</name>
<dbReference type="InterPro" id="IPR036188">
    <property type="entry name" value="FAD/NAD-bd_sf"/>
</dbReference>
<keyword evidence="1" id="KW-0004">4Fe-4S</keyword>
<keyword evidence="8" id="KW-1185">Reference proteome</keyword>
<dbReference type="Proteomes" id="UP000266441">
    <property type="component" value="Unassembled WGS sequence"/>
</dbReference>
<feature type="signal peptide" evidence="6">
    <location>
        <begin position="1"/>
        <end position="24"/>
    </location>
</feature>
<proteinExistence type="predicted"/>
<evidence type="ECO:0000256" key="4">
    <source>
        <dbReference type="ARBA" id="ARBA00023004"/>
    </source>
</evidence>
<keyword evidence="6" id="KW-0732">Signal</keyword>
<dbReference type="PANTHER" id="PTHR43498:SF1">
    <property type="entry name" value="COB--COM HETERODISULFIDE REDUCTASE IRON-SULFUR SUBUNIT A"/>
    <property type="match status" value="1"/>
</dbReference>
<keyword evidence="3" id="KW-0560">Oxidoreductase</keyword>
<keyword evidence="4" id="KW-0408">Iron</keyword>
<dbReference type="PRINTS" id="PR00411">
    <property type="entry name" value="PNDRDTASEI"/>
</dbReference>
<keyword evidence="2" id="KW-0479">Metal-binding</keyword>
<dbReference type="EMBL" id="QWET01000015">
    <property type="protein sequence ID" value="RIH63943.1"/>
    <property type="molecule type" value="Genomic_DNA"/>
</dbReference>
<keyword evidence="5" id="KW-0411">Iron-sulfur</keyword>
<dbReference type="GO" id="GO:0046872">
    <property type="term" value="F:metal ion binding"/>
    <property type="evidence" value="ECO:0007669"/>
    <property type="project" value="UniProtKB-KW"/>
</dbReference>
<dbReference type="AlphaFoldDB" id="A0A399CXQ5"/>
<dbReference type="OrthoDB" id="615715at2"/>
<dbReference type="Pfam" id="PF12831">
    <property type="entry name" value="FAD_oxidored"/>
    <property type="match status" value="1"/>
</dbReference>
<evidence type="ECO:0000256" key="5">
    <source>
        <dbReference type="ARBA" id="ARBA00023014"/>
    </source>
</evidence>
<dbReference type="InterPro" id="IPR039650">
    <property type="entry name" value="HdrA-like"/>
</dbReference>
<evidence type="ECO:0000256" key="6">
    <source>
        <dbReference type="SAM" id="SignalP"/>
    </source>
</evidence>
<organism evidence="7 8">
    <name type="scientific">Mariniphaga sediminis</name>
    <dbReference type="NCBI Taxonomy" id="1628158"/>
    <lineage>
        <taxon>Bacteria</taxon>
        <taxon>Pseudomonadati</taxon>
        <taxon>Bacteroidota</taxon>
        <taxon>Bacteroidia</taxon>
        <taxon>Marinilabiliales</taxon>
        <taxon>Prolixibacteraceae</taxon>
        <taxon>Mariniphaga</taxon>
    </lineage>
</organism>
<accession>A0A399CXQ5</accession>
<dbReference type="GO" id="GO:0051539">
    <property type="term" value="F:4 iron, 4 sulfur cluster binding"/>
    <property type="evidence" value="ECO:0007669"/>
    <property type="project" value="UniProtKB-KW"/>
</dbReference>
<dbReference type="GO" id="GO:0016491">
    <property type="term" value="F:oxidoreductase activity"/>
    <property type="evidence" value="ECO:0007669"/>
    <property type="project" value="UniProtKB-KW"/>
</dbReference>
<protein>
    <submittedName>
        <fullName evidence="7">FAD-dependent oxidoreductase</fullName>
    </submittedName>
</protein>
<dbReference type="Gene3D" id="3.50.50.60">
    <property type="entry name" value="FAD/NAD(P)-binding domain"/>
    <property type="match status" value="1"/>
</dbReference>
<dbReference type="PANTHER" id="PTHR43498">
    <property type="entry name" value="FERREDOXIN:COB-COM HETERODISULFIDE REDUCTASE SUBUNIT A"/>
    <property type="match status" value="1"/>
</dbReference>
<dbReference type="PROSITE" id="PS51257">
    <property type="entry name" value="PROKAR_LIPOPROTEIN"/>
    <property type="match status" value="1"/>
</dbReference>
<dbReference type="SUPFAM" id="SSF51905">
    <property type="entry name" value="FAD/NAD(P)-binding domain"/>
    <property type="match status" value="1"/>
</dbReference>
<comment type="caution">
    <text evidence="7">The sequence shown here is derived from an EMBL/GenBank/DDBJ whole genome shotgun (WGS) entry which is preliminary data.</text>
</comment>
<feature type="chain" id="PRO_5017345672" evidence="6">
    <location>
        <begin position="25"/>
        <end position="635"/>
    </location>
</feature>
<gene>
    <name evidence="7" type="ORF">D1164_17545</name>
</gene>
<sequence length="635" mass="69901">MKLLHFLGLVLLTSLISCTGKEMAYDLEADVLVIGGGASGTMAGIQSARLGASTLMVEETPWLGGMLTSAGVSAIDGNYRLYSGLWEEFRQKLYNHYGSAGAVNTGWVSNVLFEPSVGANILWEMASAEQKLEVKFDSKLHSLKKTEDGWVAVFTAGEARFSVKATVIIDGTELGDVAKMAGIPYDVGMDSRHETGEAIAPEKANNIVQDLTYVAILKDYGKGADKTIPRPENYDPAPFRCTCASDSCKEDNYEREPWGCDYMMEYGHLPNNKFMINWPINGNDYYVNVVEMSEAGRQAAYKKAKWHTRCYIYYLQTELGFNNLGIAEGEFPTADGFPLFPYHRESRRIKGKVRFTVNDMARPFDQQRALYRTGIAVGDYAVDHHHAAYPDPSEVPDLHFYPVPSYTLPLGALIPANQENLIVAEKSVSVTNIVNGTTRLQPVCMLIGQAAGVLGALATQTGVAPADVPIRRVQEALLDAGAYIQPYSDITPEDSYWKAVQRIGATGIIKGEGKNQGWANLTLFHPDSVMTSKALSEGLKELVPDVEFHFEGAFVTGKEAGEIAMKTGIILGTCKKADEDLLLQKIENSWAEYGFGTFLPNEPVSRCQMAVILHEIANPFNVEIDWEGNFKKNCR</sequence>
<evidence type="ECO:0000256" key="1">
    <source>
        <dbReference type="ARBA" id="ARBA00022485"/>
    </source>
</evidence>
<evidence type="ECO:0000256" key="2">
    <source>
        <dbReference type="ARBA" id="ARBA00022723"/>
    </source>
</evidence>
<dbReference type="RefSeq" id="WP_119351198.1">
    <property type="nucleotide sequence ID" value="NZ_QWET01000015.1"/>
</dbReference>